<dbReference type="Pfam" id="PF08448">
    <property type="entry name" value="PAS_4"/>
    <property type="match status" value="1"/>
</dbReference>
<dbReference type="RefSeq" id="WP_307633060.1">
    <property type="nucleotide sequence ID" value="NZ_JAPHEH010000001.1"/>
</dbReference>
<keyword evidence="6" id="KW-0597">Phosphoprotein</keyword>
<dbReference type="InterPro" id="IPR058031">
    <property type="entry name" value="AAA_lid_NorR"/>
</dbReference>
<dbReference type="Gene3D" id="3.40.50.2300">
    <property type="match status" value="1"/>
</dbReference>
<evidence type="ECO:0000313" key="10">
    <source>
        <dbReference type="Proteomes" id="UP001154240"/>
    </source>
</evidence>
<dbReference type="InterPro" id="IPR009057">
    <property type="entry name" value="Homeodomain-like_sf"/>
</dbReference>
<keyword evidence="5" id="KW-0804">Transcription</keyword>
<dbReference type="InterPro" id="IPR025943">
    <property type="entry name" value="Sigma_54_int_dom_ATP-bd_2"/>
</dbReference>
<dbReference type="InterPro" id="IPR025662">
    <property type="entry name" value="Sigma_54_int_dom_ATP-bd_1"/>
</dbReference>
<accession>A0A9X4RLG6</accession>
<dbReference type="Gene3D" id="1.10.10.60">
    <property type="entry name" value="Homeodomain-like"/>
    <property type="match status" value="1"/>
</dbReference>
<dbReference type="Pfam" id="PF25601">
    <property type="entry name" value="AAA_lid_14"/>
    <property type="match status" value="1"/>
</dbReference>
<keyword evidence="2" id="KW-0067">ATP-binding</keyword>
<dbReference type="GO" id="GO:0000160">
    <property type="term" value="P:phosphorelay signal transduction system"/>
    <property type="evidence" value="ECO:0007669"/>
    <property type="project" value="InterPro"/>
</dbReference>
<evidence type="ECO:0000256" key="1">
    <source>
        <dbReference type="ARBA" id="ARBA00022741"/>
    </source>
</evidence>
<evidence type="ECO:0000259" key="8">
    <source>
        <dbReference type="PROSITE" id="PS50110"/>
    </source>
</evidence>
<evidence type="ECO:0000256" key="5">
    <source>
        <dbReference type="ARBA" id="ARBA00023163"/>
    </source>
</evidence>
<dbReference type="GO" id="GO:0005524">
    <property type="term" value="F:ATP binding"/>
    <property type="evidence" value="ECO:0007669"/>
    <property type="project" value="UniProtKB-KW"/>
</dbReference>
<dbReference type="PROSITE" id="PS50110">
    <property type="entry name" value="RESPONSE_REGULATORY"/>
    <property type="match status" value="1"/>
</dbReference>
<dbReference type="InterPro" id="IPR003593">
    <property type="entry name" value="AAA+_ATPase"/>
</dbReference>
<dbReference type="InterPro" id="IPR001789">
    <property type="entry name" value="Sig_transdc_resp-reg_receiver"/>
</dbReference>
<dbReference type="Gene3D" id="1.10.8.60">
    <property type="match status" value="1"/>
</dbReference>
<comment type="caution">
    <text evidence="9">The sequence shown here is derived from an EMBL/GenBank/DDBJ whole genome shotgun (WGS) entry which is preliminary data.</text>
</comment>
<evidence type="ECO:0000256" key="6">
    <source>
        <dbReference type="PROSITE-ProRule" id="PRU00169"/>
    </source>
</evidence>
<dbReference type="InterPro" id="IPR027417">
    <property type="entry name" value="P-loop_NTPase"/>
</dbReference>
<dbReference type="InterPro" id="IPR013656">
    <property type="entry name" value="PAS_4"/>
</dbReference>
<evidence type="ECO:0000313" key="9">
    <source>
        <dbReference type="EMBL" id="MDG4476091.1"/>
    </source>
</evidence>
<dbReference type="SUPFAM" id="SSF52172">
    <property type="entry name" value="CheY-like"/>
    <property type="match status" value="1"/>
</dbReference>
<dbReference type="InterPro" id="IPR025944">
    <property type="entry name" value="Sigma_54_int_dom_CS"/>
</dbReference>
<dbReference type="Gene3D" id="3.30.450.20">
    <property type="entry name" value="PAS domain"/>
    <property type="match status" value="1"/>
</dbReference>
<dbReference type="PROSITE" id="PS00676">
    <property type="entry name" value="SIGMA54_INTERACT_2"/>
    <property type="match status" value="1"/>
</dbReference>
<dbReference type="Pfam" id="PF02954">
    <property type="entry name" value="HTH_8"/>
    <property type="match status" value="1"/>
</dbReference>
<dbReference type="GO" id="GO:0006355">
    <property type="term" value="P:regulation of DNA-templated transcription"/>
    <property type="evidence" value="ECO:0007669"/>
    <property type="project" value="InterPro"/>
</dbReference>
<dbReference type="EMBL" id="JAPHEH010000001">
    <property type="protein sequence ID" value="MDG4476091.1"/>
    <property type="molecule type" value="Genomic_DNA"/>
</dbReference>
<dbReference type="InterPro" id="IPR002197">
    <property type="entry name" value="HTH_Fis"/>
</dbReference>
<reference evidence="9" key="1">
    <citation type="journal article" date="2022" name="bioRxiv">
        <title>Thiovibrio frasassiensisgen. nov., sp. nov., an autotrophic, elemental sulfur disproportionating bacterium isolated from sulfidic karst sediment, and proposal of Thiovibrionaceae fam. nov.</title>
        <authorList>
            <person name="Aronson H."/>
            <person name="Thomas C."/>
            <person name="Bhattacharyya M."/>
            <person name="Eckstein S."/>
            <person name="Jensen S."/>
            <person name="Barco R."/>
            <person name="Macalady J."/>
            <person name="Amend J."/>
        </authorList>
    </citation>
    <scope>NUCLEOTIDE SEQUENCE</scope>
    <source>
        <strain evidence="9">RS19-109</strain>
    </source>
</reference>
<dbReference type="Gene3D" id="3.40.50.300">
    <property type="entry name" value="P-loop containing nucleotide triphosphate hydrolases"/>
    <property type="match status" value="1"/>
</dbReference>
<dbReference type="PROSITE" id="PS00688">
    <property type="entry name" value="SIGMA54_INTERACT_3"/>
    <property type="match status" value="1"/>
</dbReference>
<feature type="domain" description="Response regulatory" evidence="8">
    <location>
        <begin position="10"/>
        <end position="125"/>
    </location>
</feature>
<dbReference type="AlphaFoldDB" id="A0A9X4RLG6"/>
<evidence type="ECO:0000256" key="2">
    <source>
        <dbReference type="ARBA" id="ARBA00022840"/>
    </source>
</evidence>
<dbReference type="Proteomes" id="UP001154240">
    <property type="component" value="Unassembled WGS sequence"/>
</dbReference>
<evidence type="ECO:0000259" key="7">
    <source>
        <dbReference type="PROSITE" id="PS50045"/>
    </source>
</evidence>
<evidence type="ECO:0000256" key="3">
    <source>
        <dbReference type="ARBA" id="ARBA00023015"/>
    </source>
</evidence>
<name>A0A9X4RLG6_9BACT</name>
<dbReference type="Pfam" id="PF00158">
    <property type="entry name" value="Sigma54_activat"/>
    <property type="match status" value="1"/>
</dbReference>
<dbReference type="PANTHER" id="PTHR32071:SF113">
    <property type="entry name" value="ALGINATE BIOSYNTHESIS TRANSCRIPTIONAL REGULATORY PROTEIN ALGB"/>
    <property type="match status" value="1"/>
</dbReference>
<organism evidence="9 10">
    <name type="scientific">Thiovibrio frasassiensis</name>
    <dbReference type="NCBI Taxonomy" id="2984131"/>
    <lineage>
        <taxon>Bacteria</taxon>
        <taxon>Pseudomonadati</taxon>
        <taxon>Thermodesulfobacteriota</taxon>
        <taxon>Desulfobulbia</taxon>
        <taxon>Desulfobulbales</taxon>
        <taxon>Thiovibrionaceae</taxon>
        <taxon>Thiovibrio</taxon>
    </lineage>
</organism>
<dbReference type="FunFam" id="3.40.50.300:FF:000006">
    <property type="entry name" value="DNA-binding transcriptional regulator NtrC"/>
    <property type="match status" value="1"/>
</dbReference>
<dbReference type="SMART" id="SM00382">
    <property type="entry name" value="AAA"/>
    <property type="match status" value="1"/>
</dbReference>
<dbReference type="InterPro" id="IPR035965">
    <property type="entry name" value="PAS-like_dom_sf"/>
</dbReference>
<keyword evidence="10" id="KW-1185">Reference proteome</keyword>
<keyword evidence="3" id="KW-0805">Transcription regulation</keyword>
<dbReference type="PROSITE" id="PS00675">
    <property type="entry name" value="SIGMA54_INTERACT_1"/>
    <property type="match status" value="1"/>
</dbReference>
<dbReference type="GO" id="GO:0043565">
    <property type="term" value="F:sequence-specific DNA binding"/>
    <property type="evidence" value="ECO:0007669"/>
    <property type="project" value="InterPro"/>
</dbReference>
<sequence length="595" mass="66448">MIDLDKSETRILVVDDEESLRLTFQMFLGREGYGPVLTASTFEEAMELIEQQTFDLIISDIVMEGASGIDLLRRVRDLGLECPVVMVTGYPNINTASEAVRLGAFDYLAKPVKKADLLRTARMALQQYGLWKEKERLTEEKERYQQYLETIFRSVRDMIITVDHDMRVVQMNDQAKSWAAMHMPGLAIGASLAEVAECFSGFAADAQKVLECREAVSEHRIEVNPDGGGHVVFRLCAAPLESQQGKDFLGAVLVFRDVSRLEDLEKRGKRTYFHRLAGVSRAMQTVYTLIENVGQVDTSVLITGESGTGKELVAEALHAESPRRDMPLVKFDCTSIPENLMESELFGHKKGAFTGADRNREGRILQADGGTLFLDEIGDISPLMQLRLLRFLQERTFYPVGEDRPVTVDVRVVAATNADLKQKVQRGEFREDLYYRLRVIDITLPPLRERQGDLPILVELFLARFSKRLNKNITGISDQALQLLAAYRWPGNVRELEHVVERACVLCPDDTITTGNLPEEVRSGGREGGATFMGAGVEAPTTVESKGVSSLSPENEKAHLLSIIAQTDGNKAKAARLLGIDRSTLYRKMKAYGLE</sequence>
<keyword evidence="1" id="KW-0547">Nucleotide-binding</keyword>
<dbReference type="PRINTS" id="PR01590">
    <property type="entry name" value="HTHFIS"/>
</dbReference>
<feature type="domain" description="Sigma-54 factor interaction" evidence="7">
    <location>
        <begin position="276"/>
        <end position="505"/>
    </location>
</feature>
<evidence type="ECO:0000256" key="4">
    <source>
        <dbReference type="ARBA" id="ARBA00023125"/>
    </source>
</evidence>
<proteinExistence type="predicted"/>
<reference evidence="9" key="2">
    <citation type="submission" date="2022-10" db="EMBL/GenBank/DDBJ databases">
        <authorList>
            <person name="Aronson H.S."/>
        </authorList>
    </citation>
    <scope>NUCLEOTIDE SEQUENCE</scope>
    <source>
        <strain evidence="9">RS19-109</strain>
    </source>
</reference>
<dbReference type="PROSITE" id="PS50045">
    <property type="entry name" value="SIGMA54_INTERACT_4"/>
    <property type="match status" value="1"/>
</dbReference>
<dbReference type="InterPro" id="IPR002078">
    <property type="entry name" value="Sigma_54_int"/>
</dbReference>
<dbReference type="Pfam" id="PF00072">
    <property type="entry name" value="Response_reg"/>
    <property type="match status" value="1"/>
</dbReference>
<dbReference type="SUPFAM" id="SSF52540">
    <property type="entry name" value="P-loop containing nucleoside triphosphate hydrolases"/>
    <property type="match status" value="1"/>
</dbReference>
<gene>
    <name evidence="9" type="ORF">OLX77_07980</name>
</gene>
<dbReference type="SUPFAM" id="SSF55785">
    <property type="entry name" value="PYP-like sensor domain (PAS domain)"/>
    <property type="match status" value="1"/>
</dbReference>
<feature type="modified residue" description="4-aspartylphosphate" evidence="6">
    <location>
        <position position="60"/>
    </location>
</feature>
<dbReference type="SUPFAM" id="SSF46689">
    <property type="entry name" value="Homeodomain-like"/>
    <property type="match status" value="1"/>
</dbReference>
<keyword evidence="4" id="KW-0238">DNA-binding</keyword>
<dbReference type="SMART" id="SM00448">
    <property type="entry name" value="REC"/>
    <property type="match status" value="1"/>
</dbReference>
<dbReference type="CDD" id="cd00009">
    <property type="entry name" value="AAA"/>
    <property type="match status" value="1"/>
</dbReference>
<dbReference type="InterPro" id="IPR011006">
    <property type="entry name" value="CheY-like_superfamily"/>
</dbReference>
<dbReference type="PANTHER" id="PTHR32071">
    <property type="entry name" value="TRANSCRIPTIONAL REGULATORY PROTEIN"/>
    <property type="match status" value="1"/>
</dbReference>
<protein>
    <submittedName>
        <fullName evidence="9">Sigma 54-interacting transcriptional regulator</fullName>
    </submittedName>
</protein>